<keyword evidence="5" id="KW-1185">Reference proteome</keyword>
<dbReference type="Pfam" id="PF17966">
    <property type="entry name" value="Muc_B2"/>
    <property type="match status" value="3"/>
</dbReference>
<dbReference type="eggNOG" id="COG3266">
    <property type="taxonomic scope" value="Bacteria"/>
</dbReference>
<dbReference type="RefSeq" id="WP_008470504.1">
    <property type="nucleotide sequence ID" value="NZ_AYZP01000007.1"/>
</dbReference>
<gene>
    <name evidence="4" type="ORF">BN55_09655</name>
</gene>
<evidence type="ECO:0000313" key="4">
    <source>
        <dbReference type="EMBL" id="CCI81661.1"/>
    </source>
</evidence>
<proteinExistence type="predicted"/>
<dbReference type="InterPro" id="IPR041558">
    <property type="entry name" value="MucBP_2"/>
</dbReference>
<dbReference type="STRING" id="1423758.FC41_GL001757"/>
<dbReference type="GeneID" id="82846898"/>
<organism evidence="4 5">
    <name type="scientific">Lactobacillus hominis DSM 23910 = CRBIP 24.179</name>
    <dbReference type="NCBI Taxonomy" id="1423758"/>
    <lineage>
        <taxon>Bacteria</taxon>
        <taxon>Bacillati</taxon>
        <taxon>Bacillota</taxon>
        <taxon>Bacilli</taxon>
        <taxon>Lactobacillales</taxon>
        <taxon>Lactobacillaceae</taxon>
        <taxon>Lactobacillus</taxon>
    </lineage>
</organism>
<evidence type="ECO:0000259" key="2">
    <source>
        <dbReference type="Pfam" id="PF17965"/>
    </source>
</evidence>
<evidence type="ECO:0000259" key="3">
    <source>
        <dbReference type="Pfam" id="PF17966"/>
    </source>
</evidence>
<evidence type="ECO:0000313" key="5">
    <source>
        <dbReference type="Proteomes" id="UP000009320"/>
    </source>
</evidence>
<feature type="domain" description="Mub B2-like" evidence="3">
    <location>
        <begin position="92"/>
        <end position="184"/>
    </location>
</feature>
<evidence type="ECO:0000256" key="1">
    <source>
        <dbReference type="SAM" id="MobiDB-lite"/>
    </source>
</evidence>
<feature type="region of interest" description="Disordered" evidence="1">
    <location>
        <begin position="691"/>
        <end position="766"/>
    </location>
</feature>
<dbReference type="Pfam" id="PF17965">
    <property type="entry name" value="MucBP_2"/>
    <property type="match status" value="1"/>
</dbReference>
<comment type="caution">
    <text evidence="4">The sequence shown here is derived from an EMBL/GenBank/DDBJ whole genome shotgun (WGS) entry which is preliminary data.</text>
</comment>
<dbReference type="AlphaFoldDB" id="I7JUS6"/>
<protein>
    <submittedName>
        <fullName evidence="4">Adhesion exoprotein</fullName>
    </submittedName>
</protein>
<accession>I7JUS6</accession>
<dbReference type="EMBL" id="CAKE01000005">
    <property type="protein sequence ID" value="CCI81661.1"/>
    <property type="molecule type" value="Genomic_DNA"/>
</dbReference>
<dbReference type="Proteomes" id="UP000009320">
    <property type="component" value="Unassembled WGS sequence"/>
</dbReference>
<dbReference type="PATRIC" id="fig|1423758.3.peg.1791"/>
<name>I7JUS6_9LACO</name>
<feature type="domain" description="Mucin binding" evidence="2">
    <location>
        <begin position="192"/>
        <end position="270"/>
    </location>
</feature>
<feature type="domain" description="Mub B2-like" evidence="3">
    <location>
        <begin position="523"/>
        <end position="618"/>
    </location>
</feature>
<sequence>MNNLRETGNNQPFTVNFIDLDNDNASLAHLEELKLDDLNVDRIIETLRQKGYRLVNNDFDVNASNEHNFVVTFKHTYQTIDADNPNDDFPASELRKVGTQTVHYQGAGTRTPIDNKSTVVFNRSLIFDLVEKKIIKDNGWTKPSFRMIGTPDVPGYVPSDSFVGGDEVSVDNPDRNYVVTYEVNNNPSQDEQTAVVEFVDVDAQNKEISTSGSLTGQPYTRIDYSPTGVINYLEHQGYKLLDNGFSPNGEVQFFDNSDEHKQIYIVSMGHMQAKVDSHHPLTGIESSSYERDKISTVHYVGAGDSTPDDNTQIIKLSRTLTVDCVSKEILEKTNWTPSKKKFDQVVTPILENYHANKGVVPGRLVTSDHLEETVTYTANGCIIPVDENGNELANAPHPQYQTDPKDATRVLENEPVPEISGYIAKFESVSPKDPSQDTYVVYNKNLINELQELQNRGFVFVNNGLNADTVARSIDGHDDGTQTYAIGLRHGHQNVTPDHPGNPGEAINPHYPNGPKWPVGTGRDDLVRIGKQIVTYRGAGDDTPVNNVQQVEFARTMIIDRVTGKILKDNGWNALNRQFGTVATPVINGFHADRKIVGGKTVTPDYLTVKEVVTYTANGQIVPVNPNGQPIPGAKHLRYQTDPHDPTKVMSNEPVPEVPGYVPTQTTVTPSSPSQVTPIVYKPAGNEVIATNQKEEAKKPAVPVTKVEQKATSKPATESKEKTNNDKKETENKASQVSHKSESTVKTPVKPVIFIPKVDPDKDNDK</sequence>
<feature type="domain" description="Mub B2-like" evidence="3">
    <location>
        <begin position="291"/>
        <end position="379"/>
    </location>
</feature>
<dbReference type="OrthoDB" id="2206015at2"/>
<reference evidence="4 5" key="1">
    <citation type="submission" date="2012-06" db="EMBL/GenBank/DDBJ databases">
        <title>Draft Genome Sequence of Lactobacillus hominis Strain CRBIP 24.179T, isolated from human intestine.</title>
        <authorList>
            <person name="Cousin S."/>
            <person name="Ma L."/>
            <person name="Bizet C."/>
            <person name="Loux V."/>
            <person name="Bouchier C."/>
            <person name="Clermont D."/>
            <person name="Creno S."/>
        </authorList>
    </citation>
    <scope>NUCLEOTIDE SEQUENCE [LARGE SCALE GENOMIC DNA]</scope>
    <source>
        <strain evidence="5">CRBIP 24.179T</strain>
    </source>
</reference>
<dbReference type="Gene3D" id="3.10.20.470">
    <property type="match status" value="1"/>
</dbReference>
<dbReference type="InterPro" id="IPR041495">
    <property type="entry name" value="Mub_B2"/>
</dbReference>
<feature type="compositionally biased region" description="Basic and acidic residues" evidence="1">
    <location>
        <begin position="707"/>
        <end position="732"/>
    </location>
</feature>
<dbReference type="Gene3D" id="2.60.40.4300">
    <property type="match status" value="3"/>
</dbReference>